<dbReference type="EMBL" id="JAAMPT010000200">
    <property type="protein sequence ID" value="NMH24420.1"/>
    <property type="molecule type" value="Genomic_DNA"/>
</dbReference>
<dbReference type="Pfam" id="PF20050">
    <property type="entry name" value="DUF6452"/>
    <property type="match status" value="1"/>
</dbReference>
<dbReference type="InterPro" id="IPR045607">
    <property type="entry name" value="DUF6452"/>
</dbReference>
<accession>A0ABX1QTS4</accession>
<comment type="caution">
    <text evidence="1">The sequence shown here is derived from an EMBL/GenBank/DDBJ whole genome shotgun (WGS) entry which is preliminary data.</text>
</comment>
<dbReference type="Proteomes" id="UP000767947">
    <property type="component" value="Unassembled WGS sequence"/>
</dbReference>
<organism evidence="1 2">
    <name type="scientific">Flavobacterium solisilvae</name>
    <dbReference type="NCBI Taxonomy" id="1852019"/>
    <lineage>
        <taxon>Bacteria</taxon>
        <taxon>Pseudomonadati</taxon>
        <taxon>Bacteroidota</taxon>
        <taxon>Flavobacteriia</taxon>
        <taxon>Flavobacteriales</taxon>
        <taxon>Flavobacteriaceae</taxon>
        <taxon>Flavobacterium</taxon>
    </lineage>
</organism>
<name>A0ABX1QTS4_9FLAO</name>
<gene>
    <name evidence="1" type="ORF">G6042_03965</name>
</gene>
<reference evidence="1 2" key="1">
    <citation type="submission" date="2020-02" db="EMBL/GenBank/DDBJ databases">
        <title>Flavobacterium sp. genome.</title>
        <authorList>
            <person name="Jung H.S."/>
            <person name="Baek J.H."/>
            <person name="Jeon C.O."/>
        </authorList>
    </citation>
    <scope>NUCLEOTIDE SEQUENCE [LARGE SCALE GENOMIC DNA]</scope>
    <source>
        <strain evidence="1 2">SE-s27</strain>
    </source>
</reference>
<dbReference type="PROSITE" id="PS51257">
    <property type="entry name" value="PROKAR_LIPOPROTEIN"/>
    <property type="match status" value="1"/>
</dbReference>
<evidence type="ECO:0000313" key="1">
    <source>
        <dbReference type="EMBL" id="NMH24420.1"/>
    </source>
</evidence>
<keyword evidence="2" id="KW-1185">Reference proteome</keyword>
<evidence type="ECO:0000313" key="2">
    <source>
        <dbReference type="Proteomes" id="UP000767947"/>
    </source>
</evidence>
<sequence length="164" mass="18713">MKKLLFIVLVAFGFSSCEKDDICSDETTPRLIIEFFNIAQPANNLNVTNLKVTGVGMTDELDTFTAVSKIELPLKITDDVTRYSLTLNSTNDLIKNEDILEFNYTRNQVFVSRACGYKTVYQLNADNGIVHTDNDTPELKWIKNIFIENKSISTENETHIKIYF</sequence>
<protein>
    <submittedName>
        <fullName evidence="1">Uncharacterized protein</fullName>
    </submittedName>
</protein>
<dbReference type="RefSeq" id="WP_169523018.1">
    <property type="nucleotide sequence ID" value="NZ_JAAMPT010000200.1"/>
</dbReference>
<proteinExistence type="predicted"/>